<evidence type="ECO:0000313" key="2">
    <source>
        <dbReference type="Proteomes" id="UP000460272"/>
    </source>
</evidence>
<accession>A0A6P2BVG1</accession>
<reference evidence="1 2" key="1">
    <citation type="submission" date="2018-11" db="EMBL/GenBank/DDBJ databases">
        <title>Trebonia kvetii gen.nov., sp.nov., a novel acidophilic actinobacterium, and proposal of the new actinobacterial family Treboniaceae fam. nov.</title>
        <authorList>
            <person name="Rapoport D."/>
            <person name="Sagova-Mareckova M."/>
            <person name="Sedlacek I."/>
            <person name="Provaznik J."/>
            <person name="Kralova S."/>
            <person name="Pavlinic D."/>
            <person name="Benes V."/>
            <person name="Kopecky J."/>
        </authorList>
    </citation>
    <scope>NUCLEOTIDE SEQUENCE [LARGE SCALE GENOMIC DNA]</scope>
    <source>
        <strain evidence="1 2">15Tr583</strain>
    </source>
</reference>
<dbReference type="AlphaFoldDB" id="A0A6P2BVG1"/>
<comment type="caution">
    <text evidence="1">The sequence shown here is derived from an EMBL/GenBank/DDBJ whole genome shotgun (WGS) entry which is preliminary data.</text>
</comment>
<dbReference type="OrthoDB" id="3255669at2"/>
<dbReference type="Proteomes" id="UP000460272">
    <property type="component" value="Unassembled WGS sequence"/>
</dbReference>
<protein>
    <recommendedName>
        <fullName evidence="3">SRPBCC family protein</fullName>
    </recommendedName>
</protein>
<evidence type="ECO:0000313" key="1">
    <source>
        <dbReference type="EMBL" id="TVZ02908.1"/>
    </source>
</evidence>
<organism evidence="1 2">
    <name type="scientific">Trebonia kvetii</name>
    <dbReference type="NCBI Taxonomy" id="2480626"/>
    <lineage>
        <taxon>Bacteria</taxon>
        <taxon>Bacillati</taxon>
        <taxon>Actinomycetota</taxon>
        <taxon>Actinomycetes</taxon>
        <taxon>Streptosporangiales</taxon>
        <taxon>Treboniaceae</taxon>
        <taxon>Trebonia</taxon>
    </lineage>
</organism>
<dbReference type="EMBL" id="RPFW01000004">
    <property type="protein sequence ID" value="TVZ02908.1"/>
    <property type="molecule type" value="Genomic_DNA"/>
</dbReference>
<proteinExistence type="predicted"/>
<dbReference type="RefSeq" id="WP_145855173.1">
    <property type="nucleotide sequence ID" value="NZ_RPFW01000004.1"/>
</dbReference>
<sequence>MLVACGYVRLARPRMARWGATDGEVAGAMPGDEEVPGPQFAVTRAVTIAAPAEAVWPWIVQIGYHRAGWYAYDLFDNDDIPSAEAILPEFQHLEIGQVIGEEGFAVRELGPGRHLVLAFQYPKTQWVVKQGVWPKFGHCSMCLQLRPVQDGERTRLLYRVRLSAPPLGRAVMGAFFEPADFIQSRKMLTGIKRRAETHYASAFAAEAHKTKTGGIAR</sequence>
<gene>
    <name evidence="1" type="ORF">EAS64_20740</name>
</gene>
<dbReference type="SUPFAM" id="SSF55961">
    <property type="entry name" value="Bet v1-like"/>
    <property type="match status" value="1"/>
</dbReference>
<keyword evidence="2" id="KW-1185">Reference proteome</keyword>
<evidence type="ECO:0008006" key="3">
    <source>
        <dbReference type="Google" id="ProtNLM"/>
    </source>
</evidence>
<name>A0A6P2BVG1_9ACTN</name>